<dbReference type="STRING" id="252474.B1A74_13955"/>
<dbReference type="SUPFAM" id="SSF51182">
    <property type="entry name" value="RmlC-like cupins"/>
    <property type="match status" value="1"/>
</dbReference>
<dbReference type="PANTHER" id="PTHR46390">
    <property type="entry name" value="MANNOSE-1-PHOSPHATE GUANYLYLTRANSFERASE"/>
    <property type="match status" value="1"/>
</dbReference>
<keyword evidence="3" id="KW-0413">Isomerase</keyword>
<dbReference type="GO" id="GO:0009298">
    <property type="term" value="P:GDP-mannose biosynthetic process"/>
    <property type="evidence" value="ECO:0007669"/>
    <property type="project" value="TreeGrafter"/>
</dbReference>
<dbReference type="InterPro" id="IPR051161">
    <property type="entry name" value="Mannose-6P_isomerase_type2"/>
</dbReference>
<protein>
    <submittedName>
        <fullName evidence="3">Mannose-1-phosphate guanylyltransferase/mannose-6-phosphate isomerase</fullName>
    </submittedName>
</protein>
<keyword evidence="4" id="KW-1185">Reference proteome</keyword>
<dbReference type="InterPro" id="IPR011051">
    <property type="entry name" value="RmlC_Cupin_sf"/>
</dbReference>
<dbReference type="Gene3D" id="2.60.120.10">
    <property type="entry name" value="Jelly Rolls"/>
    <property type="match status" value="1"/>
</dbReference>
<dbReference type="OrthoDB" id="9806359at2"/>
<dbReference type="Pfam" id="PF22640">
    <property type="entry name" value="ManC_GMP_beta-helix"/>
    <property type="match status" value="1"/>
</dbReference>
<accession>A0A1V2ZUS1</accession>
<evidence type="ECO:0000313" key="3">
    <source>
        <dbReference type="EMBL" id="OOC08877.1"/>
    </source>
</evidence>
<keyword evidence="3" id="KW-0548">Nucleotidyltransferase</keyword>
<dbReference type="EMBL" id="MUZR01000094">
    <property type="protein sequence ID" value="OOC08877.1"/>
    <property type="molecule type" value="Genomic_DNA"/>
</dbReference>
<sequence length="257" mass="28465">APDIPRAARAAIAGARHDLDFLRPDPEAFRQAPARSIDYAVMEATDAAAVTPLDAGWTDIGSWEALAALQQPDTRGNHTRGDTVLEDCTRSLVEGHDTLVAALGLQDTAVIATPDAVFAAPRDRLPELRALVERLRDQSRPEVHQYPTVHRPWGHYGSMETGERYQVKHLHVRPGARLSLQRHRHRAEHWIVVAGTARVTRGEQVFDLHEDQSTYIPVHGIHRLANPGPGPLEVIEVQTGDYLGEDDIERLEGQRTG</sequence>
<dbReference type="AlphaFoldDB" id="A0A1V2ZUS1"/>
<evidence type="ECO:0000313" key="4">
    <source>
        <dbReference type="Proteomes" id="UP000189177"/>
    </source>
</evidence>
<dbReference type="RefSeq" id="WP_143592274.1">
    <property type="nucleotide sequence ID" value="NZ_MUZR01000094.1"/>
</dbReference>
<proteinExistence type="predicted"/>
<organism evidence="3 4">
    <name type="scientific">Thioalkalivibrio halophilus</name>
    <dbReference type="NCBI Taxonomy" id="252474"/>
    <lineage>
        <taxon>Bacteria</taxon>
        <taxon>Pseudomonadati</taxon>
        <taxon>Pseudomonadota</taxon>
        <taxon>Gammaproteobacteria</taxon>
        <taxon>Chromatiales</taxon>
        <taxon>Ectothiorhodospiraceae</taxon>
        <taxon>Thioalkalivibrio</taxon>
    </lineage>
</organism>
<dbReference type="InterPro" id="IPR001538">
    <property type="entry name" value="Man6P_isomerase-2_C"/>
</dbReference>
<evidence type="ECO:0000259" key="1">
    <source>
        <dbReference type="Pfam" id="PF01050"/>
    </source>
</evidence>
<name>A0A1V2ZUS1_9GAMM</name>
<dbReference type="GO" id="GO:0016853">
    <property type="term" value="F:isomerase activity"/>
    <property type="evidence" value="ECO:0007669"/>
    <property type="project" value="UniProtKB-KW"/>
</dbReference>
<comment type="caution">
    <text evidence="3">The sequence shown here is derived from an EMBL/GenBank/DDBJ whole genome shotgun (WGS) entry which is preliminary data.</text>
</comment>
<dbReference type="InterPro" id="IPR014710">
    <property type="entry name" value="RmlC-like_jellyroll"/>
</dbReference>
<feature type="non-terminal residue" evidence="3">
    <location>
        <position position="1"/>
    </location>
</feature>
<feature type="domain" description="Mannose-6-phosphate isomerase type II C-terminal" evidence="1">
    <location>
        <begin position="140"/>
        <end position="252"/>
    </location>
</feature>
<dbReference type="Pfam" id="PF01050">
    <property type="entry name" value="MannoseP_isomer"/>
    <property type="match status" value="1"/>
</dbReference>
<dbReference type="InterPro" id="IPR054566">
    <property type="entry name" value="ManC/GMP-like_b-helix"/>
</dbReference>
<feature type="domain" description="MannoseP isomerase/GMP-like beta-helix" evidence="2">
    <location>
        <begin position="83"/>
        <end position="135"/>
    </location>
</feature>
<dbReference type="GO" id="GO:0005976">
    <property type="term" value="P:polysaccharide metabolic process"/>
    <property type="evidence" value="ECO:0007669"/>
    <property type="project" value="InterPro"/>
</dbReference>
<dbReference type="CDD" id="cd02213">
    <property type="entry name" value="cupin_PMI_typeII_C"/>
    <property type="match status" value="1"/>
</dbReference>
<gene>
    <name evidence="3" type="ORF">B1A74_13955</name>
</gene>
<dbReference type="GO" id="GO:0004475">
    <property type="term" value="F:mannose-1-phosphate guanylyltransferase (GTP) activity"/>
    <property type="evidence" value="ECO:0007669"/>
    <property type="project" value="TreeGrafter"/>
</dbReference>
<dbReference type="PANTHER" id="PTHR46390:SF1">
    <property type="entry name" value="MANNOSE-1-PHOSPHATE GUANYLYLTRANSFERASE"/>
    <property type="match status" value="1"/>
</dbReference>
<dbReference type="Proteomes" id="UP000189177">
    <property type="component" value="Unassembled WGS sequence"/>
</dbReference>
<evidence type="ECO:0000259" key="2">
    <source>
        <dbReference type="Pfam" id="PF22640"/>
    </source>
</evidence>
<dbReference type="InterPro" id="IPR029044">
    <property type="entry name" value="Nucleotide-diphossugar_trans"/>
</dbReference>
<dbReference type="FunFam" id="2.60.120.10:FF:000032">
    <property type="entry name" value="Mannose-1-phosphate guanylyltransferase/mannose-6-phosphate isomerase"/>
    <property type="match status" value="1"/>
</dbReference>
<dbReference type="Gene3D" id="3.90.550.10">
    <property type="entry name" value="Spore Coat Polysaccharide Biosynthesis Protein SpsA, Chain A"/>
    <property type="match status" value="1"/>
</dbReference>
<reference evidence="3 4" key="1">
    <citation type="submission" date="2017-02" db="EMBL/GenBank/DDBJ databases">
        <title>Genomic diversity within the haloalkaliphilic genus Thioalkalivibrio.</title>
        <authorList>
            <person name="Ahn A.-C."/>
            <person name="Meier-Kolthoff J."/>
            <person name="Overmars L."/>
            <person name="Richter M."/>
            <person name="Woyke T."/>
            <person name="Sorokin D.Y."/>
            <person name="Muyzer G."/>
        </authorList>
    </citation>
    <scope>NUCLEOTIDE SEQUENCE [LARGE SCALE GENOMIC DNA]</scope>
    <source>
        <strain evidence="3 4">HL17</strain>
    </source>
</reference>
<keyword evidence="3" id="KW-0808">Transferase</keyword>